<reference evidence="1" key="1">
    <citation type="journal article" date="2014" name="Genome Biol. Evol.">
        <title>Pangenome evidence for extensive interdomain horizontal transfer affecting lineage core and shell genes in uncultured planktonic thaumarchaeota and euryarchaeota.</title>
        <authorList>
            <person name="Deschamps P."/>
            <person name="Zivanovic Y."/>
            <person name="Moreira D."/>
            <person name="Rodriguez-Valera F."/>
            <person name="Lopez-Garcia P."/>
        </authorList>
    </citation>
    <scope>NUCLEOTIDE SEQUENCE</scope>
</reference>
<sequence length="218" mass="22284">MRRLTGLSFAVIAIVVAIFTGVPVDAEQGAGHNHIGHVMDAWNGTPDGVGLLPAAIEEARIAAQHASLAAKDPSNLDSIKRHTAHVLHAVDPTQIENGPGNGYGVKQGAEGAAKHIQAAANTDGASNAIQTHATHVATSAQNTVSRVDEIVALAQKIEMAQSASVASGLVADLNTLAQQLLAGTDANGDGRTGWQEGEGGLEVAQTHANLMKKAEGLP</sequence>
<protein>
    <submittedName>
        <fullName evidence="1">Uncharacterized protein</fullName>
    </submittedName>
</protein>
<name>A0A075FPU8_9ARCH</name>
<dbReference type="EMBL" id="KF900402">
    <property type="protein sequence ID" value="AIE93695.1"/>
    <property type="molecule type" value="Genomic_DNA"/>
</dbReference>
<organism evidence="1">
    <name type="scientific">uncultured marine thaumarchaeote AD1000_39_D08</name>
    <dbReference type="NCBI Taxonomy" id="1455913"/>
    <lineage>
        <taxon>Archaea</taxon>
        <taxon>Nitrososphaerota</taxon>
        <taxon>environmental samples</taxon>
    </lineage>
</organism>
<accession>A0A075FPU8</accession>
<proteinExistence type="predicted"/>
<evidence type="ECO:0000313" key="1">
    <source>
        <dbReference type="EMBL" id="AIE93695.1"/>
    </source>
</evidence>
<dbReference type="AlphaFoldDB" id="A0A075FPU8"/>